<dbReference type="STRING" id="655353.SAMN04488056_10195"/>
<dbReference type="Proteomes" id="UP000199236">
    <property type="component" value="Unassembled WGS sequence"/>
</dbReference>
<accession>A0A1I4ZHZ1</accession>
<keyword evidence="2" id="KW-0808">Transferase</keyword>
<evidence type="ECO:0000313" key="2">
    <source>
        <dbReference type="EMBL" id="SFN49683.1"/>
    </source>
</evidence>
<dbReference type="InterPro" id="IPR000182">
    <property type="entry name" value="GNAT_dom"/>
</dbReference>
<dbReference type="GO" id="GO:0016747">
    <property type="term" value="F:acyltransferase activity, transferring groups other than amino-acyl groups"/>
    <property type="evidence" value="ECO:0007669"/>
    <property type="project" value="InterPro"/>
</dbReference>
<feature type="domain" description="N-acetyltransferase" evidence="1">
    <location>
        <begin position="1"/>
        <end position="146"/>
    </location>
</feature>
<dbReference type="PROSITE" id="PS51186">
    <property type="entry name" value="GNAT"/>
    <property type="match status" value="1"/>
</dbReference>
<evidence type="ECO:0000313" key="3">
    <source>
        <dbReference type="Proteomes" id="UP000199236"/>
    </source>
</evidence>
<dbReference type="InterPro" id="IPR016181">
    <property type="entry name" value="Acyl_CoA_acyltransferase"/>
</dbReference>
<dbReference type="AlphaFoldDB" id="A0A1I4ZHZ1"/>
<sequence length="146" mass="16188">MAYRSFLPPHYIRDRLTADISDSWKKCRPSARDLVLLAINTETAALVGFISVWCRPSPFIDHLHCRPSCTGLGIGSQLLEAALTQLAGRGEQTASLSVLIGNDGARRFYLRHGALPGARKRETLFGYPVNVEYLAWDGLQTIKLAF</sequence>
<evidence type="ECO:0000259" key="1">
    <source>
        <dbReference type="PROSITE" id="PS51186"/>
    </source>
</evidence>
<dbReference type="Pfam" id="PF00583">
    <property type="entry name" value="Acetyltransf_1"/>
    <property type="match status" value="1"/>
</dbReference>
<dbReference type="EMBL" id="FOVR01000001">
    <property type="protein sequence ID" value="SFN49683.1"/>
    <property type="molecule type" value="Genomic_DNA"/>
</dbReference>
<reference evidence="2 3" key="1">
    <citation type="submission" date="2016-10" db="EMBL/GenBank/DDBJ databases">
        <authorList>
            <person name="de Groot N.N."/>
        </authorList>
    </citation>
    <scope>NUCLEOTIDE SEQUENCE [LARGE SCALE GENOMIC DNA]</scope>
    <source>
        <strain evidence="2 3">CGMCC 1.9157</strain>
    </source>
</reference>
<gene>
    <name evidence="2" type="ORF">SAMN04488056_10195</name>
</gene>
<proteinExistence type="predicted"/>
<protein>
    <submittedName>
        <fullName evidence="2">Acetyltransferase (GNAT) family protein</fullName>
    </submittedName>
</protein>
<dbReference type="SUPFAM" id="SSF55729">
    <property type="entry name" value="Acyl-CoA N-acyltransferases (Nat)"/>
    <property type="match status" value="1"/>
</dbReference>
<dbReference type="CDD" id="cd04301">
    <property type="entry name" value="NAT_SF"/>
    <property type="match status" value="1"/>
</dbReference>
<keyword evidence="3" id="KW-1185">Reference proteome</keyword>
<name>A0A1I4ZHZ1_9HYPH</name>
<dbReference type="Gene3D" id="3.40.630.30">
    <property type="match status" value="1"/>
</dbReference>
<organism evidence="2 3">
    <name type="scientific">Cohaesibacter marisflavi</name>
    <dbReference type="NCBI Taxonomy" id="655353"/>
    <lineage>
        <taxon>Bacteria</taxon>
        <taxon>Pseudomonadati</taxon>
        <taxon>Pseudomonadota</taxon>
        <taxon>Alphaproteobacteria</taxon>
        <taxon>Hyphomicrobiales</taxon>
        <taxon>Cohaesibacteraceae</taxon>
    </lineage>
</organism>